<name>A0ABV4B7T9_9BURK</name>
<organism evidence="1 2">
    <name type="scientific">Comamonas sediminis</name>
    <dbReference type="NCBI Taxonomy" id="1783360"/>
    <lineage>
        <taxon>Bacteria</taxon>
        <taxon>Pseudomonadati</taxon>
        <taxon>Pseudomonadota</taxon>
        <taxon>Betaproteobacteria</taxon>
        <taxon>Burkholderiales</taxon>
        <taxon>Comamonadaceae</taxon>
        <taxon>Comamonas</taxon>
    </lineage>
</organism>
<evidence type="ECO:0000313" key="2">
    <source>
        <dbReference type="Proteomes" id="UP001562178"/>
    </source>
</evidence>
<gene>
    <name evidence="1" type="ORF">AB7A72_21560</name>
</gene>
<dbReference type="Proteomes" id="UP001562178">
    <property type="component" value="Unassembled WGS sequence"/>
</dbReference>
<dbReference type="RefSeq" id="WP_369461112.1">
    <property type="nucleotide sequence ID" value="NZ_JBGBDC010000011.1"/>
</dbReference>
<dbReference type="EMBL" id="JBGBDC010000011">
    <property type="protein sequence ID" value="MEY2253619.1"/>
    <property type="molecule type" value="Genomic_DNA"/>
</dbReference>
<protein>
    <submittedName>
        <fullName evidence="1">Uncharacterized protein</fullName>
    </submittedName>
</protein>
<accession>A0ABV4B7T9</accession>
<proteinExistence type="predicted"/>
<sequence>MANKLGLETAETAIVNAGKGRLAEGAGRSLAGRVAGGMVSESVLQEPPQSTPEQMWQNHAEGKDISDGVARAGVEGAIAGGVMGAGDNIRGRRTEG</sequence>
<reference evidence="1 2" key="1">
    <citation type="journal article" date="2016" name="Int. J. Syst. Evol. Microbiol.">
        <title>Description of Comamonas sediminis sp. nov., isolated from lagoon sediments.</title>
        <authorList>
            <person name="Subhash Y."/>
            <person name="Bang J.J."/>
            <person name="You T.H."/>
            <person name="Lee S.S."/>
        </authorList>
    </citation>
    <scope>NUCLEOTIDE SEQUENCE [LARGE SCALE GENOMIC DNA]</scope>
    <source>
        <strain evidence="1 2">JCM 31169</strain>
    </source>
</reference>
<keyword evidence="2" id="KW-1185">Reference proteome</keyword>
<comment type="caution">
    <text evidence="1">The sequence shown here is derived from an EMBL/GenBank/DDBJ whole genome shotgun (WGS) entry which is preliminary data.</text>
</comment>
<evidence type="ECO:0000313" key="1">
    <source>
        <dbReference type="EMBL" id="MEY2253619.1"/>
    </source>
</evidence>